<evidence type="ECO:0000256" key="10">
    <source>
        <dbReference type="SAM" id="Phobius"/>
    </source>
</evidence>
<dbReference type="OrthoDB" id="227596at2"/>
<evidence type="ECO:0000313" key="13">
    <source>
        <dbReference type="Proteomes" id="UP000182977"/>
    </source>
</evidence>
<dbReference type="SUPFAM" id="SSF55874">
    <property type="entry name" value="ATPase domain of HSP90 chaperone/DNA topoisomerase II/histidine kinase"/>
    <property type="match status" value="1"/>
</dbReference>
<dbReference type="CDD" id="cd16917">
    <property type="entry name" value="HATPase_UhpB-NarQ-NarX-like"/>
    <property type="match status" value="1"/>
</dbReference>
<dbReference type="Pfam" id="PF07730">
    <property type="entry name" value="HisKA_3"/>
    <property type="match status" value="1"/>
</dbReference>
<name>A0A1H2HNI2_9ACTN</name>
<dbReference type="Proteomes" id="UP000182977">
    <property type="component" value="Chromosome I"/>
</dbReference>
<evidence type="ECO:0000256" key="4">
    <source>
        <dbReference type="ARBA" id="ARBA00022679"/>
    </source>
</evidence>
<feature type="region of interest" description="Disordered" evidence="9">
    <location>
        <begin position="357"/>
        <end position="382"/>
    </location>
</feature>
<feature type="domain" description="Signal transduction histidine kinase subgroup 3 dimerisation and phosphoacceptor" evidence="11">
    <location>
        <begin position="210"/>
        <end position="274"/>
    </location>
</feature>
<proteinExistence type="predicted"/>
<dbReference type="PANTHER" id="PTHR24421">
    <property type="entry name" value="NITRATE/NITRITE SENSOR PROTEIN NARX-RELATED"/>
    <property type="match status" value="1"/>
</dbReference>
<dbReference type="EC" id="2.7.13.3" evidence="2"/>
<evidence type="ECO:0000256" key="5">
    <source>
        <dbReference type="ARBA" id="ARBA00022741"/>
    </source>
</evidence>
<feature type="transmembrane region" description="Helical" evidence="10">
    <location>
        <begin position="51"/>
        <end position="71"/>
    </location>
</feature>
<dbReference type="Gene3D" id="3.30.565.10">
    <property type="entry name" value="Histidine kinase-like ATPase, C-terminal domain"/>
    <property type="match status" value="1"/>
</dbReference>
<keyword evidence="10" id="KW-0472">Membrane</keyword>
<evidence type="ECO:0000256" key="7">
    <source>
        <dbReference type="ARBA" id="ARBA00022840"/>
    </source>
</evidence>
<dbReference type="GO" id="GO:0016020">
    <property type="term" value="C:membrane"/>
    <property type="evidence" value="ECO:0007669"/>
    <property type="project" value="InterPro"/>
</dbReference>
<keyword evidence="10" id="KW-1133">Transmembrane helix</keyword>
<keyword evidence="10" id="KW-0812">Transmembrane</keyword>
<keyword evidence="4" id="KW-0808">Transferase</keyword>
<dbReference type="InterPro" id="IPR011712">
    <property type="entry name" value="Sig_transdc_His_kin_sub3_dim/P"/>
</dbReference>
<dbReference type="InterPro" id="IPR050482">
    <property type="entry name" value="Sensor_HK_TwoCompSys"/>
</dbReference>
<keyword evidence="3" id="KW-0597">Phosphoprotein</keyword>
<dbReference type="PANTHER" id="PTHR24421:SF10">
    <property type="entry name" value="NITRATE_NITRITE SENSOR PROTEIN NARQ"/>
    <property type="match status" value="1"/>
</dbReference>
<evidence type="ECO:0000256" key="9">
    <source>
        <dbReference type="SAM" id="MobiDB-lite"/>
    </source>
</evidence>
<dbReference type="STRING" id="419479.SAMN04488563_1150"/>
<accession>A0A1H2HNI2</accession>
<evidence type="ECO:0000256" key="8">
    <source>
        <dbReference type="ARBA" id="ARBA00023012"/>
    </source>
</evidence>
<keyword evidence="5" id="KW-0547">Nucleotide-binding</keyword>
<dbReference type="InterPro" id="IPR036890">
    <property type="entry name" value="HATPase_C_sf"/>
</dbReference>
<evidence type="ECO:0000256" key="6">
    <source>
        <dbReference type="ARBA" id="ARBA00022777"/>
    </source>
</evidence>
<sequence>MRPLRSIVAPLSARRLVRRGVHLLLGGVILLPYVLLIIGFVQLFTEPGTPYVPAGVLAAVTFVIATVPPFLPAMRALEITATRGLLDVDLPDPAADPPWESRLFGAGWYVLHLLSGGAAMAAVLFAAPTSVLLVVRGLGFDDGPGIAGLAPLDDVTGVWAVLLGLGLVVATAYLVAGLGALLAWFAPLLLGPSPAELRLAMEAQAREFAERNRLARELHDSVGHALTVTTLQAAAARRVLDSDPEFARRALVAVEEAGRTAMEDLDHVLGVLRAGGTAPDDGTSPQRTLADLPRLIDDTRTTGMRLEATVDGDLAAVPPVLSREAYRIVQEGLTNAARHAAQLPVRLRVAATADGLDIDVSNPLPDGTADGSASGRANGGRGLRGMRERVRLLRGELSAQAADGVWRVRVHLPGREGGR</sequence>
<protein>
    <recommendedName>
        <fullName evidence="2">histidine kinase</fullName>
        <ecNumber evidence="2">2.7.13.3</ecNumber>
    </recommendedName>
</protein>
<evidence type="ECO:0000256" key="3">
    <source>
        <dbReference type="ARBA" id="ARBA00022553"/>
    </source>
</evidence>
<keyword evidence="13" id="KW-1185">Reference proteome</keyword>
<feature type="transmembrane region" description="Helical" evidence="10">
    <location>
        <begin position="158"/>
        <end position="191"/>
    </location>
</feature>
<feature type="transmembrane region" description="Helical" evidence="10">
    <location>
        <begin position="21"/>
        <end position="45"/>
    </location>
</feature>
<evidence type="ECO:0000313" key="12">
    <source>
        <dbReference type="EMBL" id="SDU33414.1"/>
    </source>
</evidence>
<dbReference type="EMBL" id="LT629791">
    <property type="protein sequence ID" value="SDU33414.1"/>
    <property type="molecule type" value="Genomic_DNA"/>
</dbReference>
<evidence type="ECO:0000256" key="1">
    <source>
        <dbReference type="ARBA" id="ARBA00000085"/>
    </source>
</evidence>
<keyword evidence="7" id="KW-0067">ATP-binding</keyword>
<dbReference type="AlphaFoldDB" id="A0A1H2HNI2"/>
<reference evidence="13" key="1">
    <citation type="submission" date="2016-10" db="EMBL/GenBank/DDBJ databases">
        <authorList>
            <person name="Varghese N."/>
            <person name="Submissions S."/>
        </authorList>
    </citation>
    <scope>NUCLEOTIDE SEQUENCE [LARGE SCALE GENOMIC DNA]</scope>
    <source>
        <strain evidence="13">DSM 45079</strain>
    </source>
</reference>
<gene>
    <name evidence="12" type="ORF">SAMN04488563_1150</name>
</gene>
<dbReference type="GO" id="GO:0005524">
    <property type="term" value="F:ATP binding"/>
    <property type="evidence" value="ECO:0007669"/>
    <property type="project" value="UniProtKB-KW"/>
</dbReference>
<dbReference type="RefSeq" id="WP_052762141.1">
    <property type="nucleotide sequence ID" value="NZ_KQ061220.1"/>
</dbReference>
<comment type="catalytic activity">
    <reaction evidence="1">
        <text>ATP + protein L-histidine = ADP + protein N-phospho-L-histidine.</text>
        <dbReference type="EC" id="2.7.13.3"/>
    </reaction>
</comment>
<dbReference type="GO" id="GO:0000155">
    <property type="term" value="F:phosphorelay sensor kinase activity"/>
    <property type="evidence" value="ECO:0007669"/>
    <property type="project" value="InterPro"/>
</dbReference>
<organism evidence="12 13">
    <name type="scientific">Jiangella alkaliphila</name>
    <dbReference type="NCBI Taxonomy" id="419479"/>
    <lineage>
        <taxon>Bacteria</taxon>
        <taxon>Bacillati</taxon>
        <taxon>Actinomycetota</taxon>
        <taxon>Actinomycetes</taxon>
        <taxon>Jiangellales</taxon>
        <taxon>Jiangellaceae</taxon>
        <taxon>Jiangella</taxon>
    </lineage>
</organism>
<evidence type="ECO:0000259" key="11">
    <source>
        <dbReference type="Pfam" id="PF07730"/>
    </source>
</evidence>
<dbReference type="Gene3D" id="1.20.5.1930">
    <property type="match status" value="1"/>
</dbReference>
<feature type="transmembrane region" description="Helical" evidence="10">
    <location>
        <begin position="109"/>
        <end position="138"/>
    </location>
</feature>
<keyword evidence="6 12" id="KW-0418">Kinase</keyword>
<evidence type="ECO:0000256" key="2">
    <source>
        <dbReference type="ARBA" id="ARBA00012438"/>
    </source>
</evidence>
<keyword evidence="8" id="KW-0902">Two-component regulatory system</keyword>
<dbReference type="GO" id="GO:0046983">
    <property type="term" value="F:protein dimerization activity"/>
    <property type="evidence" value="ECO:0007669"/>
    <property type="project" value="InterPro"/>
</dbReference>